<evidence type="ECO:0000256" key="2">
    <source>
        <dbReference type="ARBA" id="ARBA00022797"/>
    </source>
</evidence>
<evidence type="ECO:0000256" key="1">
    <source>
        <dbReference type="ARBA" id="ARBA00022741"/>
    </source>
</evidence>
<dbReference type="InterPro" id="IPR000014">
    <property type="entry name" value="PAS"/>
</dbReference>
<dbReference type="NCBIfam" id="TIGR00229">
    <property type="entry name" value="sensory_box"/>
    <property type="match status" value="1"/>
</dbReference>
<reference evidence="9 10" key="1">
    <citation type="submission" date="2023-07" db="EMBL/GenBank/DDBJ databases">
        <title>Genomic Encyclopedia of Type Strains, Phase IV (KMG-IV): sequencing the most valuable type-strain genomes for metagenomic binning, comparative biology and taxonomic classification.</title>
        <authorList>
            <person name="Goeker M."/>
        </authorList>
    </citation>
    <scope>NUCLEOTIDE SEQUENCE [LARGE SCALE GENOMIC DNA]</scope>
    <source>
        <strain evidence="9 10">DSM 17740</strain>
    </source>
</reference>
<dbReference type="CDD" id="cd00130">
    <property type="entry name" value="PAS"/>
    <property type="match status" value="1"/>
</dbReference>
<dbReference type="PANTHER" id="PTHR32071:SF57">
    <property type="entry name" value="C4-DICARBOXYLATE TRANSPORT TRANSCRIPTIONAL REGULATORY PROTEIN DCTD"/>
    <property type="match status" value="1"/>
</dbReference>
<dbReference type="PROSITE" id="PS50113">
    <property type="entry name" value="PAC"/>
    <property type="match status" value="1"/>
</dbReference>
<dbReference type="InterPro" id="IPR009057">
    <property type="entry name" value="Homeodomain-like_sf"/>
</dbReference>
<gene>
    <name evidence="9" type="ORF">J2S00_000785</name>
</gene>
<feature type="domain" description="PAS" evidence="7">
    <location>
        <begin position="21"/>
        <end position="64"/>
    </location>
</feature>
<dbReference type="RefSeq" id="WP_307335662.1">
    <property type="nucleotide sequence ID" value="NZ_JAUSUQ010000002.1"/>
</dbReference>
<dbReference type="EMBL" id="JAUSUQ010000002">
    <property type="protein sequence ID" value="MDQ0338002.1"/>
    <property type="molecule type" value="Genomic_DNA"/>
</dbReference>
<proteinExistence type="predicted"/>
<dbReference type="SUPFAM" id="SSF55785">
    <property type="entry name" value="PYP-like sensor domain (PAS domain)"/>
    <property type="match status" value="1"/>
</dbReference>
<dbReference type="Gene3D" id="3.30.450.20">
    <property type="entry name" value="PAS domain"/>
    <property type="match status" value="1"/>
</dbReference>
<dbReference type="InterPro" id="IPR000700">
    <property type="entry name" value="PAS-assoc_C"/>
</dbReference>
<keyword evidence="5" id="KW-0175">Coiled coil</keyword>
<accession>A0ABU0CNL8</accession>
<keyword evidence="1" id="KW-0547">Nucleotide-binding</keyword>
<protein>
    <recommendedName>
        <fullName evidence="4">HTH-type transcriptional regulatory protein TyrR</fullName>
    </recommendedName>
</protein>
<dbReference type="InterPro" id="IPR003593">
    <property type="entry name" value="AAA+_ATPase"/>
</dbReference>
<dbReference type="Gene3D" id="1.10.8.60">
    <property type="match status" value="1"/>
</dbReference>
<evidence type="ECO:0000259" key="8">
    <source>
        <dbReference type="PROSITE" id="PS50113"/>
    </source>
</evidence>
<dbReference type="InterPro" id="IPR058031">
    <property type="entry name" value="AAA_lid_NorR"/>
</dbReference>
<dbReference type="InterPro" id="IPR002078">
    <property type="entry name" value="Sigma_54_int"/>
</dbReference>
<organism evidence="9 10">
    <name type="scientific">Caldalkalibacillus uzonensis</name>
    <dbReference type="NCBI Taxonomy" id="353224"/>
    <lineage>
        <taxon>Bacteria</taxon>
        <taxon>Bacillati</taxon>
        <taxon>Bacillota</taxon>
        <taxon>Bacilli</taxon>
        <taxon>Bacillales</taxon>
        <taxon>Bacillaceae</taxon>
        <taxon>Caldalkalibacillus</taxon>
    </lineage>
</organism>
<dbReference type="Proteomes" id="UP001232445">
    <property type="component" value="Unassembled WGS sequence"/>
</dbReference>
<evidence type="ECO:0000256" key="3">
    <source>
        <dbReference type="ARBA" id="ARBA00022840"/>
    </source>
</evidence>
<dbReference type="Gene3D" id="1.10.10.60">
    <property type="entry name" value="Homeodomain-like"/>
    <property type="match status" value="1"/>
</dbReference>
<evidence type="ECO:0000313" key="10">
    <source>
        <dbReference type="Proteomes" id="UP001232445"/>
    </source>
</evidence>
<dbReference type="SUPFAM" id="SSF46689">
    <property type="entry name" value="Homeodomain-like"/>
    <property type="match status" value="1"/>
</dbReference>
<keyword evidence="2" id="KW-0058">Aromatic hydrocarbons catabolism</keyword>
<name>A0ABU0CNL8_9BACI</name>
<dbReference type="Pfam" id="PF00158">
    <property type="entry name" value="Sigma54_activat"/>
    <property type="match status" value="1"/>
</dbReference>
<dbReference type="PROSITE" id="PS00676">
    <property type="entry name" value="SIGMA54_INTERACT_2"/>
    <property type="match status" value="1"/>
</dbReference>
<sequence length="472" mass="53543">MELKEEFKDRGLEKWNMEEAILHSLQEDLLVTDTTGKIVKVSQACGAQYGIDSERLIGRNVYDLEKEGVFRPAITPEVLKRKEKVTLVQTSRTGKKLLVTGIPVFHPTGEIVYVVSYSYDVTELIKIKEHLDEMEEEMARVKSELALLRDQTLRVNGLVAESTAMMQVLKAAKKVAEVDVTVLLLGESGVGKSAIARWIHKHSTRKDGPFIEVNCSAIPESLFEAEFFGYEGGAFTGAKSKGKPGFAELAHGGTLFLDEVGELPSLLQVKLLKFIQEQKFYRVGGRKPISVDIRLIAATNRDLEQAVKEKQFRQDLFFRLNVVPIHIPPLRERPEDVLALIRFFVDKYSRKHGRYRQVDEKVVQQLLDHPWKGNVRELENLIERLVVTSSSSIIKLEDLPENYRRPQTDPVLMGVEHMLAEHKPLPAILEEVEKQLLLKASQTCRTTVEMARVLGISQPSVVRKLKKYGIRK</sequence>
<evidence type="ECO:0000256" key="5">
    <source>
        <dbReference type="SAM" id="Coils"/>
    </source>
</evidence>
<dbReference type="SUPFAM" id="SSF52540">
    <property type="entry name" value="P-loop containing nucleoside triphosphate hydrolases"/>
    <property type="match status" value="1"/>
</dbReference>
<keyword evidence="10" id="KW-1185">Reference proteome</keyword>
<dbReference type="PANTHER" id="PTHR32071">
    <property type="entry name" value="TRANSCRIPTIONAL REGULATORY PROTEIN"/>
    <property type="match status" value="1"/>
</dbReference>
<dbReference type="Pfam" id="PF00989">
    <property type="entry name" value="PAS"/>
    <property type="match status" value="1"/>
</dbReference>
<dbReference type="InterPro" id="IPR030828">
    <property type="entry name" value="HTH_TyrR"/>
</dbReference>
<dbReference type="InterPro" id="IPR027417">
    <property type="entry name" value="P-loop_NTPase"/>
</dbReference>
<evidence type="ECO:0000259" key="7">
    <source>
        <dbReference type="PROSITE" id="PS50112"/>
    </source>
</evidence>
<comment type="caution">
    <text evidence="9">The sequence shown here is derived from an EMBL/GenBank/DDBJ whole genome shotgun (WGS) entry which is preliminary data.</text>
</comment>
<dbReference type="PROSITE" id="PS50045">
    <property type="entry name" value="SIGMA54_INTERACT_4"/>
    <property type="match status" value="1"/>
</dbReference>
<feature type="domain" description="PAC" evidence="8">
    <location>
        <begin position="81"/>
        <end position="133"/>
    </location>
</feature>
<dbReference type="CDD" id="cd00009">
    <property type="entry name" value="AAA"/>
    <property type="match status" value="1"/>
</dbReference>
<dbReference type="InterPro" id="IPR013767">
    <property type="entry name" value="PAS_fold"/>
</dbReference>
<dbReference type="InterPro" id="IPR025943">
    <property type="entry name" value="Sigma_54_int_dom_ATP-bd_2"/>
</dbReference>
<feature type="domain" description="Sigma-54 factor interaction" evidence="6">
    <location>
        <begin position="158"/>
        <end position="387"/>
    </location>
</feature>
<dbReference type="PROSITE" id="PS00675">
    <property type="entry name" value="SIGMA54_INTERACT_1"/>
    <property type="match status" value="1"/>
</dbReference>
<dbReference type="Pfam" id="PF18024">
    <property type="entry name" value="HTH_50"/>
    <property type="match status" value="1"/>
</dbReference>
<dbReference type="InterPro" id="IPR025662">
    <property type="entry name" value="Sigma_54_int_dom_ATP-bd_1"/>
</dbReference>
<evidence type="ECO:0000256" key="4">
    <source>
        <dbReference type="ARBA" id="ARBA00029500"/>
    </source>
</evidence>
<dbReference type="PROSITE" id="PS50112">
    <property type="entry name" value="PAS"/>
    <property type="match status" value="1"/>
</dbReference>
<dbReference type="Pfam" id="PF25601">
    <property type="entry name" value="AAA_lid_14"/>
    <property type="match status" value="1"/>
</dbReference>
<dbReference type="SMART" id="SM00382">
    <property type="entry name" value="AAA"/>
    <property type="match status" value="1"/>
</dbReference>
<evidence type="ECO:0000259" key="6">
    <source>
        <dbReference type="PROSITE" id="PS50045"/>
    </source>
</evidence>
<keyword evidence="3" id="KW-0067">ATP-binding</keyword>
<dbReference type="InterPro" id="IPR035965">
    <property type="entry name" value="PAS-like_dom_sf"/>
</dbReference>
<evidence type="ECO:0000313" key="9">
    <source>
        <dbReference type="EMBL" id="MDQ0338002.1"/>
    </source>
</evidence>
<feature type="coiled-coil region" evidence="5">
    <location>
        <begin position="124"/>
        <end position="151"/>
    </location>
</feature>
<dbReference type="Gene3D" id="3.40.50.300">
    <property type="entry name" value="P-loop containing nucleotide triphosphate hydrolases"/>
    <property type="match status" value="1"/>
</dbReference>